<keyword evidence="2" id="KW-1133">Transmembrane helix</keyword>
<dbReference type="RefSeq" id="WP_262598609.1">
    <property type="nucleotide sequence ID" value="NZ_CP103300.1"/>
</dbReference>
<protein>
    <recommendedName>
        <fullName evidence="5">Membrane protease subunit</fullName>
    </recommendedName>
</protein>
<evidence type="ECO:0000256" key="1">
    <source>
        <dbReference type="SAM" id="Coils"/>
    </source>
</evidence>
<proteinExistence type="predicted"/>
<sequence>MSRYWDEDEHDTKWGVLLRDLGVALAIIILASMAGCPSYNVWQQGLAGQAELKRAEYNRQIAIQEAEAKKEAASLLAAAEIERAKGVAEANRIIGESLKENESYLRYLWITEVAQNESGKTTVYIPTEANIPILEAGKRE</sequence>
<evidence type="ECO:0000256" key="2">
    <source>
        <dbReference type="SAM" id="Phobius"/>
    </source>
</evidence>
<feature type="transmembrane region" description="Helical" evidence="2">
    <location>
        <begin position="21"/>
        <end position="42"/>
    </location>
</feature>
<organism evidence="3 4">
    <name type="scientific">Endozoicomonas euniceicola</name>
    <dbReference type="NCBI Taxonomy" id="1234143"/>
    <lineage>
        <taxon>Bacteria</taxon>
        <taxon>Pseudomonadati</taxon>
        <taxon>Pseudomonadota</taxon>
        <taxon>Gammaproteobacteria</taxon>
        <taxon>Oceanospirillales</taxon>
        <taxon>Endozoicomonadaceae</taxon>
        <taxon>Endozoicomonas</taxon>
    </lineage>
</organism>
<keyword evidence="2" id="KW-0812">Transmembrane</keyword>
<feature type="coiled-coil region" evidence="1">
    <location>
        <begin position="47"/>
        <end position="83"/>
    </location>
</feature>
<accession>A0ABY6GU75</accession>
<keyword evidence="1" id="KW-0175">Coiled coil</keyword>
<evidence type="ECO:0008006" key="5">
    <source>
        <dbReference type="Google" id="ProtNLM"/>
    </source>
</evidence>
<evidence type="ECO:0000313" key="3">
    <source>
        <dbReference type="EMBL" id="UYM16310.1"/>
    </source>
</evidence>
<dbReference type="Proteomes" id="UP001163255">
    <property type="component" value="Chromosome"/>
</dbReference>
<dbReference type="EMBL" id="CP103300">
    <property type="protein sequence ID" value="UYM16310.1"/>
    <property type="molecule type" value="Genomic_DNA"/>
</dbReference>
<name>A0ABY6GU75_9GAMM</name>
<reference evidence="3" key="1">
    <citation type="submission" date="2022-10" db="EMBL/GenBank/DDBJ databases">
        <title>Completed Genome Sequence of two octocoral isolated bacterium, Endozoicomonas euniceicola EF212T and Endozoicomonas gorgoniicola PS125T.</title>
        <authorList>
            <person name="Chiou Y.-J."/>
            <person name="Chen Y.-H."/>
        </authorList>
    </citation>
    <scope>NUCLEOTIDE SEQUENCE</scope>
    <source>
        <strain evidence="3">EF212</strain>
    </source>
</reference>
<gene>
    <name evidence="3" type="ORF">NX720_26540</name>
</gene>
<keyword evidence="4" id="KW-1185">Reference proteome</keyword>
<evidence type="ECO:0000313" key="4">
    <source>
        <dbReference type="Proteomes" id="UP001163255"/>
    </source>
</evidence>
<keyword evidence="2" id="KW-0472">Membrane</keyword>